<accession>A0A1I6U5E9</accession>
<comment type="similarity">
    <text evidence="1">Belongs to the NAD(P)-dependent epimerase/dehydratase family.</text>
</comment>
<name>A0A1I6U5E9_9EURY</name>
<evidence type="ECO:0000259" key="3">
    <source>
        <dbReference type="Pfam" id="PF01370"/>
    </source>
</evidence>
<evidence type="ECO:0000313" key="4">
    <source>
        <dbReference type="EMBL" id="SFS96710.1"/>
    </source>
</evidence>
<evidence type="ECO:0000256" key="2">
    <source>
        <dbReference type="SAM" id="MobiDB-lite"/>
    </source>
</evidence>
<dbReference type="PANTHER" id="PTHR43000">
    <property type="entry name" value="DTDP-D-GLUCOSE 4,6-DEHYDRATASE-RELATED"/>
    <property type="match status" value="1"/>
</dbReference>
<evidence type="ECO:0000256" key="1">
    <source>
        <dbReference type="ARBA" id="ARBA00007637"/>
    </source>
</evidence>
<feature type="compositionally biased region" description="Basic and acidic residues" evidence="2">
    <location>
        <begin position="406"/>
        <end position="417"/>
    </location>
</feature>
<dbReference type="AlphaFoldDB" id="A0A1I6U5E9"/>
<organism evidence="4 5">
    <name type="scientific">Halostagnicola kamekurae</name>
    <dbReference type="NCBI Taxonomy" id="619731"/>
    <lineage>
        <taxon>Archaea</taxon>
        <taxon>Methanobacteriati</taxon>
        <taxon>Methanobacteriota</taxon>
        <taxon>Stenosarchaea group</taxon>
        <taxon>Halobacteria</taxon>
        <taxon>Halobacteriales</taxon>
        <taxon>Natrialbaceae</taxon>
        <taxon>Halostagnicola</taxon>
    </lineage>
</organism>
<sequence>MSILVTGGDGYLGWPTALRIGTNTDSRVVLVDNFGRRDWVESVGSTSAVPIASIDERLDAAEETLGVDTLSFVEGDLTDRAFVDELLSIHEPETVVHTAAQPSAPYSQINGERANFTQHNNLQSTRNLLWGLSEHGLEDTHFIETTTTGVYGAPEFPIPEGGATMENAGERDEVPFPAMAGSWYHLTKSHDAANMRLAHKQFGIPISDVRTAITYGTETEETAADSRLSTRFDFDYHFGVVTHRFCAQAIAGYPMTVYGRGEQRKPFISLEDAVEGLARLALADPDTRPSDHVVYNQVTRSISIVEIAETIANVAAEFDLDVDVKHFENPREEDETHKLEIENDRYAALIDGQSTTFEDGVRQILETVLEYEDTVTAHEDRFLPGVLTSDEPDETVLEFEDSGPDEDVHPAANSEEK</sequence>
<dbReference type="EMBL" id="FOZS01000004">
    <property type="protein sequence ID" value="SFS96710.1"/>
    <property type="molecule type" value="Genomic_DNA"/>
</dbReference>
<dbReference type="InterPro" id="IPR036291">
    <property type="entry name" value="NAD(P)-bd_dom_sf"/>
</dbReference>
<dbReference type="InterPro" id="IPR001509">
    <property type="entry name" value="Epimerase_deHydtase"/>
</dbReference>
<dbReference type="Gene3D" id="3.90.25.10">
    <property type="entry name" value="UDP-galactose 4-epimerase, domain 1"/>
    <property type="match status" value="1"/>
</dbReference>
<dbReference type="Gene3D" id="3.40.50.720">
    <property type="entry name" value="NAD(P)-binding Rossmann-like Domain"/>
    <property type="match status" value="1"/>
</dbReference>
<reference evidence="5" key="1">
    <citation type="submission" date="2016-10" db="EMBL/GenBank/DDBJ databases">
        <authorList>
            <person name="Varghese N."/>
            <person name="Submissions S."/>
        </authorList>
    </citation>
    <scope>NUCLEOTIDE SEQUENCE [LARGE SCALE GENOMIC DNA]</scope>
    <source>
        <strain evidence="5">DSM 22427</strain>
    </source>
</reference>
<feature type="domain" description="NAD-dependent epimerase/dehydratase" evidence="3">
    <location>
        <begin position="3"/>
        <end position="287"/>
    </location>
</feature>
<keyword evidence="5" id="KW-1185">Reference proteome</keyword>
<protein>
    <submittedName>
        <fullName evidence="4">Nucleoside-diphosphate-sugar epimerase</fullName>
    </submittedName>
</protein>
<dbReference type="Pfam" id="PF01370">
    <property type="entry name" value="Epimerase"/>
    <property type="match status" value="1"/>
</dbReference>
<gene>
    <name evidence="4" type="ORF">SAMN04488556_3571</name>
</gene>
<feature type="compositionally biased region" description="Acidic residues" evidence="2">
    <location>
        <begin position="390"/>
        <end position="405"/>
    </location>
</feature>
<feature type="region of interest" description="Disordered" evidence="2">
    <location>
        <begin position="385"/>
        <end position="417"/>
    </location>
</feature>
<dbReference type="RefSeq" id="WP_092906589.1">
    <property type="nucleotide sequence ID" value="NZ_FOZS01000004.1"/>
</dbReference>
<proteinExistence type="inferred from homology"/>
<evidence type="ECO:0000313" key="5">
    <source>
        <dbReference type="Proteomes" id="UP000199199"/>
    </source>
</evidence>
<dbReference type="OrthoDB" id="4907at2157"/>
<dbReference type="Proteomes" id="UP000199199">
    <property type="component" value="Unassembled WGS sequence"/>
</dbReference>
<dbReference type="SUPFAM" id="SSF51735">
    <property type="entry name" value="NAD(P)-binding Rossmann-fold domains"/>
    <property type="match status" value="1"/>
</dbReference>